<evidence type="ECO:0000313" key="2">
    <source>
        <dbReference type="Proteomes" id="UP000637643"/>
    </source>
</evidence>
<dbReference type="Proteomes" id="UP000637643">
    <property type="component" value="Unassembled WGS sequence"/>
</dbReference>
<dbReference type="EMBL" id="BMKR01000054">
    <property type="protein sequence ID" value="GGG11645.1"/>
    <property type="molecule type" value="Genomic_DNA"/>
</dbReference>
<comment type="caution">
    <text evidence="1">The sequence shown here is derived from an EMBL/GenBank/DDBJ whole genome shotgun (WGS) entry which is preliminary data.</text>
</comment>
<dbReference type="AlphaFoldDB" id="A0A917FV71"/>
<reference evidence="1" key="2">
    <citation type="submission" date="2020-09" db="EMBL/GenBank/DDBJ databases">
        <authorList>
            <person name="Sun Q."/>
            <person name="Zhou Y."/>
        </authorList>
    </citation>
    <scope>NUCLEOTIDE SEQUENCE</scope>
    <source>
        <strain evidence="1">CGMCC 1.16134</strain>
    </source>
</reference>
<reference evidence="1" key="1">
    <citation type="journal article" date="2014" name="Int. J. Syst. Evol. Microbiol.">
        <title>Complete genome sequence of Corynebacterium casei LMG S-19264T (=DSM 44701T), isolated from a smear-ripened cheese.</title>
        <authorList>
            <consortium name="US DOE Joint Genome Institute (JGI-PGF)"/>
            <person name="Walter F."/>
            <person name="Albersmeier A."/>
            <person name="Kalinowski J."/>
            <person name="Ruckert C."/>
        </authorList>
    </citation>
    <scope>NUCLEOTIDE SEQUENCE</scope>
    <source>
        <strain evidence="1">CGMCC 1.16134</strain>
    </source>
</reference>
<protein>
    <submittedName>
        <fullName evidence="1">Uncharacterized protein</fullName>
    </submittedName>
</protein>
<dbReference type="RefSeq" id="WP_189032152.1">
    <property type="nucleotide sequence ID" value="NZ_BMKR01000054.1"/>
</dbReference>
<gene>
    <name evidence="1" type="ORF">GCM10010912_65110</name>
</gene>
<name>A0A917FV71_9BACL</name>
<sequence length="60" mass="7094">MRIEVDEDSNEYRTLQDQYDVQNIWWEKPGHLYPFLIKVDKVPAGFAVIAEVNDEAHCKE</sequence>
<organism evidence="1 2">
    <name type="scientific">Paenibacillus albidus</name>
    <dbReference type="NCBI Taxonomy" id="2041023"/>
    <lineage>
        <taxon>Bacteria</taxon>
        <taxon>Bacillati</taxon>
        <taxon>Bacillota</taxon>
        <taxon>Bacilli</taxon>
        <taxon>Bacillales</taxon>
        <taxon>Paenibacillaceae</taxon>
        <taxon>Paenibacillus</taxon>
    </lineage>
</organism>
<evidence type="ECO:0000313" key="1">
    <source>
        <dbReference type="EMBL" id="GGG11645.1"/>
    </source>
</evidence>
<keyword evidence="2" id="KW-1185">Reference proteome</keyword>
<proteinExistence type="predicted"/>
<accession>A0A917FV71</accession>